<evidence type="ECO:0000313" key="2">
    <source>
        <dbReference type="Proteomes" id="UP000230750"/>
    </source>
</evidence>
<reference evidence="1 2" key="1">
    <citation type="journal article" date="2017" name="PLoS Biol.">
        <title>The sea cucumber genome provides insights into morphological evolution and visceral regeneration.</title>
        <authorList>
            <person name="Zhang X."/>
            <person name="Sun L."/>
            <person name="Yuan J."/>
            <person name="Sun Y."/>
            <person name="Gao Y."/>
            <person name="Zhang L."/>
            <person name="Li S."/>
            <person name="Dai H."/>
            <person name="Hamel J.F."/>
            <person name="Liu C."/>
            <person name="Yu Y."/>
            <person name="Liu S."/>
            <person name="Lin W."/>
            <person name="Guo K."/>
            <person name="Jin S."/>
            <person name="Xu P."/>
            <person name="Storey K.B."/>
            <person name="Huan P."/>
            <person name="Zhang T."/>
            <person name="Zhou Y."/>
            <person name="Zhang J."/>
            <person name="Lin C."/>
            <person name="Li X."/>
            <person name="Xing L."/>
            <person name="Huo D."/>
            <person name="Sun M."/>
            <person name="Wang L."/>
            <person name="Mercier A."/>
            <person name="Li F."/>
            <person name="Yang H."/>
            <person name="Xiang J."/>
        </authorList>
    </citation>
    <scope>NUCLEOTIDE SEQUENCE [LARGE SCALE GENOMIC DNA]</scope>
    <source>
        <strain evidence="1">Shaxun</strain>
        <tissue evidence="1">Muscle</tissue>
    </source>
</reference>
<dbReference type="EMBL" id="MRZV01001641">
    <property type="protein sequence ID" value="PIK36639.1"/>
    <property type="molecule type" value="Genomic_DNA"/>
</dbReference>
<accession>A0A2G8JLR4</accession>
<name>A0A2G8JLR4_STIJA</name>
<protein>
    <submittedName>
        <fullName evidence="1">Uncharacterized protein</fullName>
    </submittedName>
</protein>
<evidence type="ECO:0000313" key="1">
    <source>
        <dbReference type="EMBL" id="PIK36639.1"/>
    </source>
</evidence>
<dbReference type="AlphaFoldDB" id="A0A2G8JLR4"/>
<dbReference type="Proteomes" id="UP000230750">
    <property type="component" value="Unassembled WGS sequence"/>
</dbReference>
<comment type="caution">
    <text evidence="1">The sequence shown here is derived from an EMBL/GenBank/DDBJ whole genome shotgun (WGS) entry which is preliminary data.</text>
</comment>
<sequence>MGDNSFFGVTGFSRSYQAVYKLLRSVVLLRSLSVSTGITEPLEGHRKELTTLYEVIMEMHHIHPLLQDELLLSRGLET</sequence>
<proteinExistence type="predicted"/>
<organism evidence="1 2">
    <name type="scientific">Stichopus japonicus</name>
    <name type="common">Sea cucumber</name>
    <dbReference type="NCBI Taxonomy" id="307972"/>
    <lineage>
        <taxon>Eukaryota</taxon>
        <taxon>Metazoa</taxon>
        <taxon>Echinodermata</taxon>
        <taxon>Eleutherozoa</taxon>
        <taxon>Echinozoa</taxon>
        <taxon>Holothuroidea</taxon>
        <taxon>Aspidochirotacea</taxon>
        <taxon>Aspidochirotida</taxon>
        <taxon>Stichopodidae</taxon>
        <taxon>Apostichopus</taxon>
    </lineage>
</organism>
<keyword evidence="2" id="KW-1185">Reference proteome</keyword>
<gene>
    <name evidence="1" type="ORF">BSL78_26522</name>
</gene>